<dbReference type="InterPro" id="IPR017452">
    <property type="entry name" value="GPCR_Rhodpsn_7TM"/>
</dbReference>
<feature type="domain" description="G-protein coupled receptors family 1 profile" evidence="12">
    <location>
        <begin position="21"/>
        <end position="258"/>
    </location>
</feature>
<dbReference type="PANTHER" id="PTHR24246">
    <property type="entry name" value="OLFACTORY RECEPTOR AND ADENOSINE RECEPTOR"/>
    <property type="match status" value="1"/>
</dbReference>
<evidence type="ECO:0000256" key="3">
    <source>
        <dbReference type="ARBA" id="ARBA00022692"/>
    </source>
</evidence>
<dbReference type="SMART" id="SM01381">
    <property type="entry name" value="7TM_GPCR_Srsx"/>
    <property type="match status" value="1"/>
</dbReference>
<evidence type="ECO:0000256" key="10">
    <source>
        <dbReference type="RuleBase" id="RU000688"/>
    </source>
</evidence>
<evidence type="ECO:0000259" key="12">
    <source>
        <dbReference type="PROSITE" id="PS50262"/>
    </source>
</evidence>
<dbReference type="PROSITE" id="PS50262">
    <property type="entry name" value="G_PROTEIN_RECEP_F1_2"/>
    <property type="match status" value="1"/>
</dbReference>
<evidence type="ECO:0000256" key="9">
    <source>
        <dbReference type="ARBA" id="ARBA00023224"/>
    </source>
</evidence>
<evidence type="ECO:0000256" key="5">
    <source>
        <dbReference type="ARBA" id="ARBA00023040"/>
    </source>
</evidence>
<dbReference type="KEGG" id="nve:5515300"/>
<feature type="transmembrane region" description="Helical" evidence="11">
    <location>
        <begin position="142"/>
        <end position="166"/>
    </location>
</feature>
<evidence type="ECO:0000256" key="11">
    <source>
        <dbReference type="SAM" id="Phobius"/>
    </source>
</evidence>
<feature type="transmembrane region" description="Helical" evidence="11">
    <location>
        <begin position="42"/>
        <end position="64"/>
    </location>
</feature>
<keyword evidence="4 11" id="KW-1133">Transmembrane helix</keyword>
<keyword evidence="8" id="KW-0325">Glycoprotein</keyword>
<dbReference type="Gene3D" id="1.20.1070.10">
    <property type="entry name" value="Rhodopsin 7-helix transmembrane proteins"/>
    <property type="match status" value="1"/>
</dbReference>
<keyword evidence="2" id="KW-1003">Cell membrane</keyword>
<evidence type="ECO:0000313" key="13">
    <source>
        <dbReference type="EMBL" id="EDO43364.1"/>
    </source>
</evidence>
<organism evidence="13 14">
    <name type="scientific">Nematostella vectensis</name>
    <name type="common">Starlet sea anemone</name>
    <dbReference type="NCBI Taxonomy" id="45351"/>
    <lineage>
        <taxon>Eukaryota</taxon>
        <taxon>Metazoa</taxon>
        <taxon>Cnidaria</taxon>
        <taxon>Anthozoa</taxon>
        <taxon>Hexacorallia</taxon>
        <taxon>Actiniaria</taxon>
        <taxon>Edwardsiidae</taxon>
        <taxon>Nematostella</taxon>
    </lineage>
</organism>
<dbReference type="OrthoDB" id="9445642at2759"/>
<keyword evidence="9 10" id="KW-0807">Transducer</keyword>
<comment type="subcellular location">
    <subcellularLocation>
        <location evidence="1">Cell membrane</location>
        <topology evidence="1">Multi-pass membrane protein</topology>
    </subcellularLocation>
</comment>
<keyword evidence="6 11" id="KW-0472">Membrane</keyword>
<dbReference type="SUPFAM" id="SSF81321">
    <property type="entry name" value="Family A G protein-coupled receptor-like"/>
    <property type="match status" value="1"/>
</dbReference>
<evidence type="ECO:0000256" key="7">
    <source>
        <dbReference type="ARBA" id="ARBA00023170"/>
    </source>
</evidence>
<feature type="transmembrane region" description="Helical" evidence="11">
    <location>
        <begin position="202"/>
        <end position="222"/>
    </location>
</feature>
<dbReference type="CDD" id="cd00637">
    <property type="entry name" value="7tm_classA_rhodopsin-like"/>
    <property type="match status" value="1"/>
</dbReference>
<feature type="transmembrane region" description="Helical" evidence="11">
    <location>
        <begin position="70"/>
        <end position="88"/>
    </location>
</feature>
<keyword evidence="5 10" id="KW-0297">G-protein coupled receptor</keyword>
<keyword evidence="7 10" id="KW-0675">Receptor</keyword>
<evidence type="ECO:0000256" key="4">
    <source>
        <dbReference type="ARBA" id="ARBA00022989"/>
    </source>
</evidence>
<dbReference type="InterPro" id="IPR000276">
    <property type="entry name" value="GPCR_Rhodpsn"/>
</dbReference>
<proteinExistence type="inferred from homology"/>
<dbReference type="PANTHER" id="PTHR24246:SF27">
    <property type="entry name" value="ADENOSINE RECEPTOR, ISOFORM A"/>
    <property type="match status" value="1"/>
</dbReference>
<feature type="transmembrane region" description="Helical" evidence="11">
    <location>
        <begin position="242"/>
        <end position="261"/>
    </location>
</feature>
<dbReference type="InParanoid" id="A7RYR1"/>
<evidence type="ECO:0000256" key="8">
    <source>
        <dbReference type="ARBA" id="ARBA00023180"/>
    </source>
</evidence>
<keyword evidence="3 10" id="KW-0812">Transmembrane</keyword>
<dbReference type="EMBL" id="DS469554">
    <property type="protein sequence ID" value="EDO43364.1"/>
    <property type="molecule type" value="Genomic_DNA"/>
</dbReference>
<dbReference type="PROSITE" id="PS00237">
    <property type="entry name" value="G_PROTEIN_RECEP_F1_1"/>
    <property type="match status" value="1"/>
</dbReference>
<protein>
    <recommendedName>
        <fullName evidence="12">G-protein coupled receptors family 1 profile domain-containing protein</fullName>
    </recommendedName>
</protein>
<dbReference type="HOGENOM" id="CLU_009579_3_6_1"/>
<accession>A7RYR1</accession>
<reference evidence="13 14" key="1">
    <citation type="journal article" date="2007" name="Science">
        <title>Sea anemone genome reveals ancestral eumetazoan gene repertoire and genomic organization.</title>
        <authorList>
            <person name="Putnam N.H."/>
            <person name="Srivastava M."/>
            <person name="Hellsten U."/>
            <person name="Dirks B."/>
            <person name="Chapman J."/>
            <person name="Salamov A."/>
            <person name="Terry A."/>
            <person name="Shapiro H."/>
            <person name="Lindquist E."/>
            <person name="Kapitonov V.V."/>
            <person name="Jurka J."/>
            <person name="Genikhovich G."/>
            <person name="Grigoriev I.V."/>
            <person name="Lucas S.M."/>
            <person name="Steele R.E."/>
            <person name="Finnerty J.R."/>
            <person name="Technau U."/>
            <person name="Martindale M.Q."/>
            <person name="Rokhsar D.S."/>
        </authorList>
    </citation>
    <scope>NUCLEOTIDE SEQUENCE [LARGE SCALE GENOMIC DNA]</scope>
    <source>
        <strain evidence="14">CH2 X CH6</strain>
    </source>
</reference>
<dbReference type="GO" id="GO:0005886">
    <property type="term" value="C:plasma membrane"/>
    <property type="evidence" value="ECO:0000318"/>
    <property type="project" value="GO_Central"/>
</dbReference>
<dbReference type="GO" id="GO:0007186">
    <property type="term" value="P:G protein-coupled receptor signaling pathway"/>
    <property type="evidence" value="ECO:0000318"/>
    <property type="project" value="GO_Central"/>
</dbReference>
<name>A7RYR1_NEMVE</name>
<dbReference type="PRINTS" id="PR00237">
    <property type="entry name" value="GPCRRHODOPSN"/>
</dbReference>
<dbReference type="AlphaFoldDB" id="A7RYR1"/>
<gene>
    <name evidence="13" type="ORF">NEMVEDRAFT_v1g204115</name>
</gene>
<comment type="similarity">
    <text evidence="10">Belongs to the G-protein coupled receptor 1 family.</text>
</comment>
<feature type="transmembrane region" description="Helical" evidence="11">
    <location>
        <begin position="109"/>
        <end position="130"/>
    </location>
</feature>
<dbReference type="STRING" id="45351.A7RYR1"/>
<dbReference type="Pfam" id="PF00001">
    <property type="entry name" value="7tm_1"/>
    <property type="match status" value="1"/>
</dbReference>
<dbReference type="Proteomes" id="UP000001593">
    <property type="component" value="Unassembled WGS sequence"/>
</dbReference>
<sequence>MIYPLSMTIVLAVLGGLITIENLFVCSLVLRYKQLRSHTNGFVFSLALADLAYGSLVIPVHLAIPPKLLHNYLLALVLMANISTLLAVTLDRFVAVRHLLLYTTFMRKYFWVIVGVSWAFPIAASLLPLIWDSDATHFAHEIYIYCILAVGILLPYLLILAAYIAIFHTVRRHARFLTQFPVTADNKEAHEEGRRVCAEARVARIFAVVAAIFVISWLPVVYMTFVGNMDRLDLIPRWLTTVSWLTLSVGSLVNAPIYAFMKRDFRDVISKFALSTRAIVSRKREEKEAEMEIGTFHVTVVAEE</sequence>
<evidence type="ECO:0000256" key="6">
    <source>
        <dbReference type="ARBA" id="ARBA00023136"/>
    </source>
</evidence>
<feature type="transmembrane region" description="Helical" evidence="11">
    <location>
        <begin position="6"/>
        <end position="30"/>
    </location>
</feature>
<dbReference type="PhylomeDB" id="A7RYR1"/>
<dbReference type="GO" id="GO:0001609">
    <property type="term" value="F:G protein-coupled adenosine receptor activity"/>
    <property type="evidence" value="ECO:0000318"/>
    <property type="project" value="GO_Central"/>
</dbReference>
<dbReference type="OMA" id="PYELMIV"/>
<evidence type="ECO:0000256" key="1">
    <source>
        <dbReference type="ARBA" id="ARBA00004651"/>
    </source>
</evidence>
<dbReference type="eggNOG" id="KOG3656">
    <property type="taxonomic scope" value="Eukaryota"/>
</dbReference>
<evidence type="ECO:0000256" key="2">
    <source>
        <dbReference type="ARBA" id="ARBA00022475"/>
    </source>
</evidence>
<keyword evidence="14" id="KW-1185">Reference proteome</keyword>
<evidence type="ECO:0000313" key="14">
    <source>
        <dbReference type="Proteomes" id="UP000001593"/>
    </source>
</evidence>